<reference evidence="2 3" key="1">
    <citation type="submission" date="2018-12" db="EMBL/GenBank/DDBJ databases">
        <authorList>
            <person name="Li K."/>
        </authorList>
    </citation>
    <scope>NUCLEOTIDE SEQUENCE [LARGE SCALE GENOMIC DNA]</scope>
    <source>
        <strain evidence="3">CR22</strain>
    </source>
</reference>
<gene>
    <name evidence="2" type="ORF">EJC51_41385</name>
</gene>
<dbReference type="KEGG" id="saqu:EJC51_41385"/>
<name>A0A3S9IC92_9ACTN</name>
<organism evidence="2 3">
    <name type="scientific">Streptomyces aquilus</name>
    <dbReference type="NCBI Taxonomy" id="2548456"/>
    <lineage>
        <taxon>Bacteria</taxon>
        <taxon>Bacillati</taxon>
        <taxon>Actinomycetota</taxon>
        <taxon>Actinomycetes</taxon>
        <taxon>Kitasatosporales</taxon>
        <taxon>Streptomycetaceae</taxon>
        <taxon>Streptomyces</taxon>
    </lineage>
</organism>
<dbReference type="RefSeq" id="WP_126275795.1">
    <property type="nucleotide sequence ID" value="NZ_CP034463.1"/>
</dbReference>
<evidence type="ECO:0000256" key="1">
    <source>
        <dbReference type="SAM" id="MobiDB-lite"/>
    </source>
</evidence>
<sequence>MEDLADEVSFVPDAGRDIAQIFIRCPGHLCGDEKFGQIGGAGRLAGDARSGIENRLWATAAPAQNPAMPTTHHALLPLTAAATPVRFQQQTGRPEGPTPPAS</sequence>
<dbReference type="EMBL" id="CP034463">
    <property type="protein sequence ID" value="AZP21986.1"/>
    <property type="molecule type" value="Genomic_DNA"/>
</dbReference>
<dbReference type="AlphaFoldDB" id="A0A3S9IC92"/>
<accession>A0A3S9IC92</accession>
<dbReference type="Proteomes" id="UP000280197">
    <property type="component" value="Chromosome"/>
</dbReference>
<proteinExistence type="predicted"/>
<protein>
    <submittedName>
        <fullName evidence="2">Uncharacterized protein</fullName>
    </submittedName>
</protein>
<evidence type="ECO:0000313" key="2">
    <source>
        <dbReference type="EMBL" id="AZP21986.1"/>
    </source>
</evidence>
<evidence type="ECO:0000313" key="3">
    <source>
        <dbReference type="Proteomes" id="UP000280197"/>
    </source>
</evidence>
<keyword evidence="3" id="KW-1185">Reference proteome</keyword>
<feature type="region of interest" description="Disordered" evidence="1">
    <location>
        <begin position="79"/>
        <end position="102"/>
    </location>
</feature>